<reference evidence="3 4" key="1">
    <citation type="submission" date="2016-04" db="EMBL/GenBank/DDBJ databases">
        <authorList>
            <person name="Evans L.H."/>
            <person name="Alamgir A."/>
            <person name="Owens N."/>
            <person name="Weber N.D."/>
            <person name="Virtaneva K."/>
            <person name="Barbian K."/>
            <person name="Babar A."/>
            <person name="Rosenke K."/>
        </authorList>
    </citation>
    <scope>NUCLEOTIDE SEQUENCE [LARGE SCALE GENOMIC DNA]</scope>
    <source>
        <strain evidence="3 4">IFM 0406</strain>
    </source>
</reference>
<protein>
    <recommendedName>
        <fullName evidence="5">UbiD family decarboxylase</fullName>
    </recommendedName>
</protein>
<comment type="caution">
    <text evidence="3">The sequence shown here is derived from an EMBL/GenBank/DDBJ whole genome shotgun (WGS) entry which is preliminary data.</text>
</comment>
<dbReference type="PANTHER" id="PTHR30108">
    <property type="entry name" value="3-OCTAPRENYL-4-HYDROXYBENZOATE CARBOXY-LYASE-RELATED"/>
    <property type="match status" value="1"/>
</dbReference>
<accession>A0A164NUV8</accession>
<sequence>MPAATPGPEIVRTLSAAQQAAPIEPTVVASGVCQRHVLTGDDIDLYKLPIPLIHNEDGGPYVNTWGTFVVRTPDRGWTNWSISRAMLTGPNTFLTFLTTIANPPGTDDPYLQHLGEIADRGRSGRVEFALVQGGPPALPFVSAMGLPPGVSEAGYLGGLQGRPVPLVRCVTVDLEVPATAEVVIEGYLDYDAYGWEGPFVEYNGFGWREPLPVPTCVVTAITHRDDPIYPFVSSGKPVDESQSAVAVMWSAAVLTKLRDAGLPVSGFWYSPESALHIAVVTVDRGWEHYWDSSARLCETIARVLSPMKLMQWATHVIVAEDDIDPSDPRDVLWAFSRIHPTRDRTEFPTKTLPLQLFLEHASDDQETDERFVAGPTLMWNGLLGTEKRAELIPGTFAANYPGPIRDRARKLVAGLDR</sequence>
<keyword evidence="4" id="KW-1185">Reference proteome</keyword>
<feature type="domain" description="3-octaprenyl-4-hydroxybenzoate carboxy-lyase-like C-terminal" evidence="2">
    <location>
        <begin position="250"/>
        <end position="355"/>
    </location>
</feature>
<dbReference type="Pfam" id="PF20696">
    <property type="entry name" value="UbiD_C"/>
    <property type="match status" value="1"/>
</dbReference>
<dbReference type="GO" id="GO:0005737">
    <property type="term" value="C:cytoplasm"/>
    <property type="evidence" value="ECO:0007669"/>
    <property type="project" value="TreeGrafter"/>
</dbReference>
<dbReference type="Pfam" id="PF01977">
    <property type="entry name" value="UbiD"/>
    <property type="match status" value="1"/>
</dbReference>
<dbReference type="Gene3D" id="3.40.1670.10">
    <property type="entry name" value="UbiD C-terminal domain-like"/>
    <property type="match status" value="1"/>
</dbReference>
<evidence type="ECO:0000313" key="3">
    <source>
        <dbReference type="EMBL" id="KZM74756.1"/>
    </source>
</evidence>
<organism evidence="3 4">
    <name type="scientific">Nocardia terpenica</name>
    <dbReference type="NCBI Taxonomy" id="455432"/>
    <lineage>
        <taxon>Bacteria</taxon>
        <taxon>Bacillati</taxon>
        <taxon>Actinomycetota</taxon>
        <taxon>Actinomycetes</taxon>
        <taxon>Mycobacteriales</taxon>
        <taxon>Nocardiaceae</taxon>
        <taxon>Nocardia</taxon>
    </lineage>
</organism>
<evidence type="ECO:0000313" key="4">
    <source>
        <dbReference type="Proteomes" id="UP000076512"/>
    </source>
</evidence>
<feature type="domain" description="3-octaprenyl-4-hydroxybenzoate carboxy-lyase-like Rift-related" evidence="1">
    <location>
        <begin position="29"/>
        <end position="237"/>
    </location>
</feature>
<dbReference type="InterPro" id="IPR002830">
    <property type="entry name" value="UbiD"/>
</dbReference>
<dbReference type="GO" id="GO:0016831">
    <property type="term" value="F:carboxy-lyase activity"/>
    <property type="evidence" value="ECO:0007669"/>
    <property type="project" value="InterPro"/>
</dbReference>
<dbReference type="InterPro" id="IPR048304">
    <property type="entry name" value="UbiD_Rift_dom"/>
</dbReference>
<evidence type="ECO:0000259" key="1">
    <source>
        <dbReference type="Pfam" id="PF01977"/>
    </source>
</evidence>
<dbReference type="Proteomes" id="UP000076512">
    <property type="component" value="Unassembled WGS sequence"/>
</dbReference>
<proteinExistence type="predicted"/>
<dbReference type="SUPFAM" id="SSF143968">
    <property type="entry name" value="UbiD C-terminal domain-like"/>
    <property type="match status" value="1"/>
</dbReference>
<gene>
    <name evidence="3" type="ORF">AWN90_22175</name>
</gene>
<dbReference type="AlphaFoldDB" id="A0A164NUV8"/>
<name>A0A164NUV8_9NOCA</name>
<dbReference type="InterPro" id="IPR049381">
    <property type="entry name" value="UbiD-like_C"/>
</dbReference>
<evidence type="ECO:0000259" key="2">
    <source>
        <dbReference type="Pfam" id="PF20696"/>
    </source>
</evidence>
<evidence type="ECO:0008006" key="5">
    <source>
        <dbReference type="Google" id="ProtNLM"/>
    </source>
</evidence>
<dbReference type="SUPFAM" id="SSF50475">
    <property type="entry name" value="FMN-binding split barrel"/>
    <property type="match status" value="1"/>
</dbReference>
<dbReference type="EMBL" id="LWGR01000004">
    <property type="protein sequence ID" value="KZM74756.1"/>
    <property type="molecule type" value="Genomic_DNA"/>
</dbReference>
<dbReference type="PANTHER" id="PTHR30108:SF17">
    <property type="entry name" value="FERULIC ACID DECARBOXYLASE 1"/>
    <property type="match status" value="1"/>
</dbReference>